<evidence type="ECO:0000313" key="2">
    <source>
        <dbReference type="EMBL" id="CBY11826.1"/>
    </source>
</evidence>
<sequence length="119" mass="13587">MGLIDLAFDGSGSKAARINMGALLRQDLDPQPPSRASQTQQMVKSKGKNRETVRSRQSRVQVPKPTRKPRCSRKMRSCLLGPLQSRHHEDHLSFLRPNEPQNTNHHKTLQSKRFQTQAH</sequence>
<feature type="compositionally biased region" description="Basic residues" evidence="1">
    <location>
        <begin position="65"/>
        <end position="76"/>
    </location>
</feature>
<dbReference type="Proteomes" id="UP000001307">
    <property type="component" value="Unassembled WGS sequence"/>
</dbReference>
<proteinExistence type="predicted"/>
<dbReference type="EMBL" id="FN653095">
    <property type="protein sequence ID" value="CBY11826.1"/>
    <property type="molecule type" value="Genomic_DNA"/>
</dbReference>
<feature type="region of interest" description="Disordered" evidence="1">
    <location>
        <begin position="25"/>
        <end position="119"/>
    </location>
</feature>
<protein>
    <submittedName>
        <fullName evidence="2">Uncharacterized protein</fullName>
    </submittedName>
</protein>
<evidence type="ECO:0000313" key="3">
    <source>
        <dbReference type="Proteomes" id="UP000001307"/>
    </source>
</evidence>
<organism evidence="2 3">
    <name type="scientific">Oikopleura dioica</name>
    <name type="common">Tunicate</name>
    <dbReference type="NCBI Taxonomy" id="34765"/>
    <lineage>
        <taxon>Eukaryota</taxon>
        <taxon>Metazoa</taxon>
        <taxon>Chordata</taxon>
        <taxon>Tunicata</taxon>
        <taxon>Appendicularia</taxon>
        <taxon>Copelata</taxon>
        <taxon>Oikopleuridae</taxon>
        <taxon>Oikopleura</taxon>
    </lineage>
</organism>
<feature type="compositionally biased region" description="Polar residues" evidence="1">
    <location>
        <begin position="34"/>
        <end position="43"/>
    </location>
</feature>
<reference evidence="2 3" key="1">
    <citation type="journal article" date="2010" name="Science">
        <title>Plasticity of animal genome architecture unmasked by rapid evolution of a pelagic tunicate.</title>
        <authorList>
            <person name="Denoeud F."/>
            <person name="Henriet S."/>
            <person name="Mungpakdee S."/>
            <person name="Aury J.M."/>
            <person name="Da Silva C."/>
            <person name="Brinkmann H."/>
            <person name="Mikhaleva J."/>
            <person name="Olsen L.C."/>
            <person name="Jubin C."/>
            <person name="Canestro C."/>
            <person name="Bouquet J.M."/>
            <person name="Danks G."/>
            <person name="Poulain J."/>
            <person name="Campsteijn C."/>
            <person name="Adamski M."/>
            <person name="Cross I."/>
            <person name="Yadetie F."/>
            <person name="Muffato M."/>
            <person name="Louis A."/>
            <person name="Butcher S."/>
            <person name="Tsagkogeorga G."/>
            <person name="Konrad A."/>
            <person name="Singh S."/>
            <person name="Jensen M.F."/>
            <person name="Cong E.H."/>
            <person name="Eikeseth-Otteraa H."/>
            <person name="Noel B."/>
            <person name="Anthouard V."/>
            <person name="Porcel B.M."/>
            <person name="Kachouri-Lafond R."/>
            <person name="Nishino A."/>
            <person name="Ugolini M."/>
            <person name="Chourrout P."/>
            <person name="Nishida H."/>
            <person name="Aasland R."/>
            <person name="Huzurbazar S."/>
            <person name="Westhof E."/>
            <person name="Delsuc F."/>
            <person name="Lehrach H."/>
            <person name="Reinhardt R."/>
            <person name="Weissenbach J."/>
            <person name="Roy S.W."/>
            <person name="Artiguenave F."/>
            <person name="Postlethwait J.H."/>
            <person name="Manak J.R."/>
            <person name="Thompson E.M."/>
            <person name="Jaillon O."/>
            <person name="Du Pasquier L."/>
            <person name="Boudinot P."/>
            <person name="Liberles D.A."/>
            <person name="Volff J.N."/>
            <person name="Philippe H."/>
            <person name="Lenhard B."/>
            <person name="Roest Crollius H."/>
            <person name="Wincker P."/>
            <person name="Chourrout D."/>
        </authorList>
    </citation>
    <scope>NUCLEOTIDE SEQUENCE [LARGE SCALE GENOMIC DNA]</scope>
</reference>
<accession>E4XPN8</accession>
<evidence type="ECO:0000256" key="1">
    <source>
        <dbReference type="SAM" id="MobiDB-lite"/>
    </source>
</evidence>
<gene>
    <name evidence="2" type="ORF">GSOID_T00017164001</name>
</gene>
<keyword evidence="3" id="KW-1185">Reference proteome</keyword>
<name>E4XPN8_OIKDI</name>
<dbReference type="InParanoid" id="E4XPN8"/>
<dbReference type="AlphaFoldDB" id="E4XPN8"/>